<organism evidence="1 2">
    <name type="scientific">Fimbriiglobus ruber</name>
    <dbReference type="NCBI Taxonomy" id="1908690"/>
    <lineage>
        <taxon>Bacteria</taxon>
        <taxon>Pseudomonadati</taxon>
        <taxon>Planctomycetota</taxon>
        <taxon>Planctomycetia</taxon>
        <taxon>Gemmatales</taxon>
        <taxon>Gemmataceae</taxon>
        <taxon>Fimbriiglobus</taxon>
    </lineage>
</organism>
<keyword evidence="2" id="KW-1185">Reference proteome</keyword>
<comment type="caution">
    <text evidence="1">The sequence shown here is derived from an EMBL/GenBank/DDBJ whole genome shotgun (WGS) entry which is preliminary data.</text>
</comment>
<evidence type="ECO:0000313" key="1">
    <source>
        <dbReference type="EMBL" id="OWK41012.1"/>
    </source>
</evidence>
<accession>A0A225DHV4</accession>
<name>A0A225DHV4_9BACT</name>
<dbReference type="Proteomes" id="UP000214646">
    <property type="component" value="Unassembled WGS sequence"/>
</dbReference>
<dbReference type="AlphaFoldDB" id="A0A225DHV4"/>
<protein>
    <submittedName>
        <fullName evidence="1">Uncharacterized protein</fullName>
    </submittedName>
</protein>
<reference evidence="2" key="1">
    <citation type="submission" date="2017-06" db="EMBL/GenBank/DDBJ databases">
        <title>Genome analysis of Fimbriiglobus ruber SP5, the first member of the order Planctomycetales with confirmed chitinolytic capability.</title>
        <authorList>
            <person name="Ravin N.V."/>
            <person name="Rakitin A.L."/>
            <person name="Ivanova A.A."/>
            <person name="Beletsky A.V."/>
            <person name="Kulichevskaya I.S."/>
            <person name="Mardanov A.V."/>
            <person name="Dedysh S.N."/>
        </authorList>
    </citation>
    <scope>NUCLEOTIDE SEQUENCE [LARGE SCALE GENOMIC DNA]</scope>
    <source>
        <strain evidence="2">SP5</strain>
    </source>
</reference>
<evidence type="ECO:0000313" key="2">
    <source>
        <dbReference type="Proteomes" id="UP000214646"/>
    </source>
</evidence>
<sequence length="53" mass="6045">MSADRNVFEWLRHRPVGRTDRATVYYTLTKTDGMYPIRMRWVAGALTSGVPSG</sequence>
<dbReference type="EMBL" id="NIDE01000007">
    <property type="protein sequence ID" value="OWK41012.1"/>
    <property type="molecule type" value="Genomic_DNA"/>
</dbReference>
<proteinExistence type="predicted"/>
<gene>
    <name evidence="1" type="ORF">FRUB_04904</name>
</gene>